<dbReference type="Gene3D" id="3.40.720.10">
    <property type="entry name" value="Alkaline Phosphatase, subunit A"/>
    <property type="match status" value="1"/>
</dbReference>
<dbReference type="InterPro" id="IPR017850">
    <property type="entry name" value="Alkaline_phosphatase_core_sf"/>
</dbReference>
<sequence>MRRDHLGAYNEAVDFTEHIDRIAEESIVYEDAVAQAPWTLPSHASVFTGTYPWEHGATNQNAHLETDGPTLAEKFEREGYTTAAVTPNIWVTPHKGMTDGFGTVENFLGLGGLTPFEKLYRSASKFLERMDERIRRPIVEPLNRMFDAADIDTACRSAETIDAAIDFLGAHAGDRDPFFLFVNLMEPHEPYDPPQEYLDRHGVRDLSAVPDDNEAFFVGETDYSELRAAYRASADYTDDLIGRLDRALSTHGLDETVLVVAGDHGQALGEGDFFGHQFTVREEVVSVPLLVRHPDESPRRDDRLVELRELYRLLPRVAGIDSYEGLGTDTALGGYEFPEVFKRYIDEDRMDHYYRKYRYYRTGDEKFVKSEREDGTVSYTRTDLETGTERRVEGEHRRLLDELDDAEESQTSRSTIEENEAIERRLEELGYR</sequence>
<dbReference type="InterPro" id="IPR000917">
    <property type="entry name" value="Sulfatase_N"/>
</dbReference>
<organism evidence="3 4">
    <name type="scientific">Natronomonas aquatica</name>
    <dbReference type="NCBI Taxonomy" id="2841590"/>
    <lineage>
        <taxon>Archaea</taxon>
        <taxon>Methanobacteriati</taxon>
        <taxon>Methanobacteriota</taxon>
        <taxon>Stenosarchaea group</taxon>
        <taxon>Halobacteria</taxon>
        <taxon>Halobacteriales</taxon>
        <taxon>Natronomonadaceae</taxon>
        <taxon>Natronomonas</taxon>
    </lineage>
</organism>
<keyword evidence="4" id="KW-1185">Reference proteome</keyword>
<protein>
    <submittedName>
        <fullName evidence="3">Sulfatase</fullName>
    </submittedName>
</protein>
<name>A0A9R1CQY8_9EURY</name>
<comment type="caution">
    <text evidence="3">The sequence shown here is derived from an EMBL/GenBank/DDBJ whole genome shotgun (WGS) entry which is preliminary data.</text>
</comment>
<dbReference type="Proteomes" id="UP001139494">
    <property type="component" value="Unassembled WGS sequence"/>
</dbReference>
<dbReference type="EMBL" id="JAHLKM010000002">
    <property type="protein sequence ID" value="MCQ4332330.1"/>
    <property type="molecule type" value="Genomic_DNA"/>
</dbReference>
<feature type="region of interest" description="Disordered" evidence="1">
    <location>
        <begin position="379"/>
        <end position="421"/>
    </location>
</feature>
<dbReference type="InterPro" id="IPR052701">
    <property type="entry name" value="GAG_Ulvan_Degrading_Sulfatases"/>
</dbReference>
<dbReference type="PANTHER" id="PTHR43751">
    <property type="entry name" value="SULFATASE"/>
    <property type="match status" value="1"/>
</dbReference>
<dbReference type="PANTHER" id="PTHR43751:SF3">
    <property type="entry name" value="SULFATASE N-TERMINAL DOMAIN-CONTAINING PROTEIN"/>
    <property type="match status" value="1"/>
</dbReference>
<accession>A0A9R1CQY8</accession>
<dbReference type="SUPFAM" id="SSF53649">
    <property type="entry name" value="Alkaline phosphatase-like"/>
    <property type="match status" value="1"/>
</dbReference>
<gene>
    <name evidence="3" type="ORF">KM295_02265</name>
</gene>
<dbReference type="Pfam" id="PF00884">
    <property type="entry name" value="Sulfatase"/>
    <property type="match status" value="1"/>
</dbReference>
<evidence type="ECO:0000313" key="3">
    <source>
        <dbReference type="EMBL" id="MCQ4332330.1"/>
    </source>
</evidence>
<dbReference type="AlphaFoldDB" id="A0A9R1CQY8"/>
<evidence type="ECO:0000259" key="2">
    <source>
        <dbReference type="Pfam" id="PF00884"/>
    </source>
</evidence>
<dbReference type="CDD" id="cd16148">
    <property type="entry name" value="sulfatase_like"/>
    <property type="match status" value="1"/>
</dbReference>
<evidence type="ECO:0000313" key="4">
    <source>
        <dbReference type="Proteomes" id="UP001139494"/>
    </source>
</evidence>
<reference evidence="3" key="1">
    <citation type="journal article" date="2023" name="Front. Microbiol.">
        <title>Genomic-based phylogenetic and metabolic analyses of the genus Natronomonas, and description of Natronomonas aquatica sp. nov.</title>
        <authorList>
            <person name="Garcia-Roldan A."/>
            <person name="Duran-Viseras A."/>
            <person name="de la Haba R.R."/>
            <person name="Corral P."/>
            <person name="Sanchez-Porro C."/>
            <person name="Ventosa A."/>
        </authorList>
    </citation>
    <scope>NUCLEOTIDE SEQUENCE</scope>
    <source>
        <strain evidence="3">F2-12</strain>
    </source>
</reference>
<evidence type="ECO:0000256" key="1">
    <source>
        <dbReference type="SAM" id="MobiDB-lite"/>
    </source>
</evidence>
<proteinExistence type="predicted"/>
<feature type="compositionally biased region" description="Basic and acidic residues" evidence="1">
    <location>
        <begin position="382"/>
        <end position="401"/>
    </location>
</feature>
<feature type="domain" description="Sulfatase N-terminal" evidence="2">
    <location>
        <begin position="1"/>
        <end position="309"/>
    </location>
</feature>